<evidence type="ECO:0000256" key="1">
    <source>
        <dbReference type="SAM" id="Coils"/>
    </source>
</evidence>
<name>A0A8T0HH17_CERPU</name>
<dbReference type="GO" id="GO:0006406">
    <property type="term" value="P:mRNA export from nucleus"/>
    <property type="evidence" value="ECO:0007669"/>
    <property type="project" value="TreeGrafter"/>
</dbReference>
<keyword evidence="4" id="KW-1185">Reference proteome</keyword>
<dbReference type="PANTHER" id="PTHR18898">
    <property type="entry name" value="NUCLEOPROTEIN TPR-RELATED"/>
    <property type="match status" value="1"/>
</dbReference>
<feature type="region of interest" description="Disordered" evidence="2">
    <location>
        <begin position="1"/>
        <end position="41"/>
    </location>
</feature>
<accession>A0A8T0HH17</accession>
<sequence>MKQERTRLQKQLEGAYRAAEEAQTSLRREHESTRASSYTDEEFRTLQTQVRELNLLRESNAELREENTKSFQDCKEWREKTREAQTEYEPLRKRLREKEVDLEASARTLESQKAQTQRWERRVTQLLEKYKAVDLDEHQRVKNELAAVQDREKATATTLEIARKEIQDLKQLISKYEEEKQAKDNKITDFENRVAQLDKKLPETSQTEASVRLELTRFKKHAAFQKKRIDDLNNEKDEIAIIVDNLKKQIELKSPGPEGFERRK</sequence>
<evidence type="ECO:0000256" key="2">
    <source>
        <dbReference type="SAM" id="MobiDB-lite"/>
    </source>
</evidence>
<evidence type="ECO:0000313" key="4">
    <source>
        <dbReference type="Proteomes" id="UP000822688"/>
    </source>
</evidence>
<dbReference type="AlphaFoldDB" id="A0A8T0HH17"/>
<comment type="caution">
    <text evidence="3">The sequence shown here is derived from an EMBL/GenBank/DDBJ whole genome shotgun (WGS) entry which is preliminary data.</text>
</comment>
<evidence type="ECO:0000313" key="3">
    <source>
        <dbReference type="EMBL" id="KAG0570395.1"/>
    </source>
</evidence>
<dbReference type="GO" id="GO:0005643">
    <property type="term" value="C:nuclear pore"/>
    <property type="evidence" value="ECO:0007669"/>
    <property type="project" value="TreeGrafter"/>
</dbReference>
<dbReference type="GO" id="GO:0017056">
    <property type="term" value="F:structural constituent of nuclear pore"/>
    <property type="evidence" value="ECO:0007669"/>
    <property type="project" value="TreeGrafter"/>
</dbReference>
<feature type="coiled-coil region" evidence="1">
    <location>
        <begin position="159"/>
        <end position="249"/>
    </location>
</feature>
<gene>
    <name evidence="3" type="ORF">KC19_6G159100</name>
</gene>
<protein>
    <submittedName>
        <fullName evidence="3">Uncharacterized protein</fullName>
    </submittedName>
</protein>
<proteinExistence type="predicted"/>
<keyword evidence="1" id="KW-0175">Coiled coil</keyword>
<dbReference type="Proteomes" id="UP000822688">
    <property type="component" value="Chromosome 6"/>
</dbReference>
<reference evidence="3 4" key="1">
    <citation type="submission" date="2020-06" db="EMBL/GenBank/DDBJ databases">
        <title>WGS assembly of Ceratodon purpureus strain R40.</title>
        <authorList>
            <person name="Carey S.B."/>
            <person name="Jenkins J."/>
            <person name="Shu S."/>
            <person name="Lovell J.T."/>
            <person name="Sreedasyam A."/>
            <person name="Maumus F."/>
            <person name="Tiley G.P."/>
            <person name="Fernandez-Pozo N."/>
            <person name="Barry K."/>
            <person name="Chen C."/>
            <person name="Wang M."/>
            <person name="Lipzen A."/>
            <person name="Daum C."/>
            <person name="Saski C.A."/>
            <person name="Payton A.C."/>
            <person name="Mcbreen J.C."/>
            <person name="Conrad R.E."/>
            <person name="Kollar L.M."/>
            <person name="Olsson S."/>
            <person name="Huttunen S."/>
            <person name="Landis J.B."/>
            <person name="Wickett N.J."/>
            <person name="Johnson M.G."/>
            <person name="Rensing S.A."/>
            <person name="Grimwood J."/>
            <person name="Schmutz J."/>
            <person name="Mcdaniel S.F."/>
        </authorList>
    </citation>
    <scope>NUCLEOTIDE SEQUENCE [LARGE SCALE GENOMIC DNA]</scope>
    <source>
        <strain evidence="3 4">R40</strain>
    </source>
</reference>
<organism evidence="3 4">
    <name type="scientific">Ceratodon purpureus</name>
    <name type="common">Fire moss</name>
    <name type="synonym">Dicranum purpureum</name>
    <dbReference type="NCBI Taxonomy" id="3225"/>
    <lineage>
        <taxon>Eukaryota</taxon>
        <taxon>Viridiplantae</taxon>
        <taxon>Streptophyta</taxon>
        <taxon>Embryophyta</taxon>
        <taxon>Bryophyta</taxon>
        <taxon>Bryophytina</taxon>
        <taxon>Bryopsida</taxon>
        <taxon>Dicranidae</taxon>
        <taxon>Pseudoditrichales</taxon>
        <taxon>Ditrichaceae</taxon>
        <taxon>Ceratodon</taxon>
    </lineage>
</organism>
<dbReference type="PANTHER" id="PTHR18898:SF2">
    <property type="entry name" value="NUCLEOPROTEIN TPR"/>
    <property type="match status" value="1"/>
</dbReference>
<dbReference type="EMBL" id="CM026427">
    <property type="protein sequence ID" value="KAG0570395.1"/>
    <property type="molecule type" value="Genomic_DNA"/>
</dbReference>
<feature type="coiled-coil region" evidence="1">
    <location>
        <begin position="92"/>
        <end position="129"/>
    </location>
</feature>